<dbReference type="SUPFAM" id="SSF116734">
    <property type="entry name" value="DNA methylase specificity domain"/>
    <property type="match status" value="2"/>
</dbReference>
<evidence type="ECO:0000256" key="2">
    <source>
        <dbReference type="ARBA" id="ARBA00022747"/>
    </source>
</evidence>
<feature type="domain" description="Type I restriction modification DNA specificity" evidence="4">
    <location>
        <begin position="57"/>
        <end position="174"/>
    </location>
</feature>
<dbReference type="InterPro" id="IPR052021">
    <property type="entry name" value="Type-I_RS_S_subunit"/>
</dbReference>
<dbReference type="InterPro" id="IPR044946">
    <property type="entry name" value="Restrct_endonuc_typeI_TRD_sf"/>
</dbReference>
<evidence type="ECO:0000313" key="5">
    <source>
        <dbReference type="EMBL" id="GIH35479.1"/>
    </source>
</evidence>
<dbReference type="PANTHER" id="PTHR30408">
    <property type="entry name" value="TYPE-1 RESTRICTION ENZYME ECOKI SPECIFICITY PROTEIN"/>
    <property type="match status" value="1"/>
</dbReference>
<dbReference type="Proteomes" id="UP000651728">
    <property type="component" value="Unassembled WGS sequence"/>
</dbReference>
<evidence type="ECO:0000256" key="3">
    <source>
        <dbReference type="ARBA" id="ARBA00023125"/>
    </source>
</evidence>
<proteinExistence type="inferred from homology"/>
<dbReference type="Pfam" id="PF01420">
    <property type="entry name" value="Methylase_S"/>
    <property type="match status" value="1"/>
</dbReference>
<evidence type="ECO:0000256" key="1">
    <source>
        <dbReference type="ARBA" id="ARBA00010923"/>
    </source>
</evidence>
<reference evidence="5 6" key="1">
    <citation type="submission" date="2021-01" db="EMBL/GenBank/DDBJ databases">
        <title>Whole genome shotgun sequence of Microbispora amethystogenes NBRC 101907.</title>
        <authorList>
            <person name="Komaki H."/>
            <person name="Tamura T."/>
        </authorList>
    </citation>
    <scope>NUCLEOTIDE SEQUENCE [LARGE SCALE GENOMIC DNA]</scope>
    <source>
        <strain evidence="5 6">NBRC 101907</strain>
    </source>
</reference>
<keyword evidence="2" id="KW-0680">Restriction system</keyword>
<comment type="caution">
    <text evidence="5">The sequence shown here is derived from an EMBL/GenBank/DDBJ whole genome shotgun (WGS) entry which is preliminary data.</text>
</comment>
<sequence>MTSMKRVRVGDILQLERYPVEIEPDCAYQAIGIRSFGKGIFHYPAAPGGQLSKLRYFRFPDNALAISNIKAWEGAIGVSAASDLGAVASNRFLFYTPVVEDIEIRYLFHYFLSEKGLAQIGRASPGSADRNRTLGIKAFESIELQLPDLYEQRRMAAHLDAAGKKISSIEQLRSQMRRQQAALAESLFSSVVDADVPRPAVDELLLSRRTPVGIDPDARYRALGLRSFGKGTIRYDFVPGSELSKLRYFRFPEGALVLSNIKAWEGAIGVTAREDTECVASNRFLFYLPRDSRVNISYIRHYLLTRTGLADIGVCSPGMADRNRTLGIKAFERLRVPIPDRSVQDRIARLLDGLAQGMRTAAQTDGHVAALRTSLLNAAFTDRL</sequence>
<dbReference type="PANTHER" id="PTHR30408:SF12">
    <property type="entry name" value="TYPE I RESTRICTION ENZYME MJAVIII SPECIFICITY SUBUNIT"/>
    <property type="match status" value="1"/>
</dbReference>
<keyword evidence="3" id="KW-0238">DNA-binding</keyword>
<name>A0ABQ4FKY7_9ACTN</name>
<organism evidence="5 6">
    <name type="scientific">Microbispora amethystogenes</name>
    <dbReference type="NCBI Taxonomy" id="1427754"/>
    <lineage>
        <taxon>Bacteria</taxon>
        <taxon>Bacillati</taxon>
        <taxon>Actinomycetota</taxon>
        <taxon>Actinomycetes</taxon>
        <taxon>Streptosporangiales</taxon>
        <taxon>Streptosporangiaceae</taxon>
        <taxon>Microbispora</taxon>
    </lineage>
</organism>
<dbReference type="Gene3D" id="3.90.220.20">
    <property type="entry name" value="DNA methylase specificity domains"/>
    <property type="match status" value="3"/>
</dbReference>
<keyword evidence="6" id="KW-1185">Reference proteome</keyword>
<evidence type="ECO:0000313" key="6">
    <source>
        <dbReference type="Proteomes" id="UP000651728"/>
    </source>
</evidence>
<dbReference type="InterPro" id="IPR000055">
    <property type="entry name" value="Restrct_endonuc_typeI_TRD"/>
</dbReference>
<dbReference type="RefSeq" id="WP_204288160.1">
    <property type="nucleotide sequence ID" value="NZ_BAABEJ010000001.1"/>
</dbReference>
<protein>
    <recommendedName>
        <fullName evidence="4">Type I restriction modification DNA specificity domain-containing protein</fullName>
    </recommendedName>
</protein>
<comment type="similarity">
    <text evidence="1">Belongs to the type-I restriction system S methylase family.</text>
</comment>
<accession>A0ABQ4FKY7</accession>
<evidence type="ECO:0000259" key="4">
    <source>
        <dbReference type="Pfam" id="PF01420"/>
    </source>
</evidence>
<dbReference type="EMBL" id="BOOB01000046">
    <property type="protein sequence ID" value="GIH35479.1"/>
    <property type="molecule type" value="Genomic_DNA"/>
</dbReference>
<gene>
    <name evidence="5" type="ORF">Mam01_56430</name>
</gene>